<organism evidence="5 6">
    <name type="scientific">Micromonospora cremea</name>
    <dbReference type="NCBI Taxonomy" id="709881"/>
    <lineage>
        <taxon>Bacteria</taxon>
        <taxon>Bacillati</taxon>
        <taxon>Actinomycetota</taxon>
        <taxon>Actinomycetes</taxon>
        <taxon>Micromonosporales</taxon>
        <taxon>Micromonosporaceae</taxon>
        <taxon>Micromonospora</taxon>
    </lineage>
</organism>
<evidence type="ECO:0000313" key="5">
    <source>
        <dbReference type="EMBL" id="SIN44774.1"/>
    </source>
</evidence>
<feature type="region of interest" description="Disordered" evidence="3">
    <location>
        <begin position="99"/>
        <end position="153"/>
    </location>
</feature>
<keyword evidence="5" id="KW-0378">Hydrolase</keyword>
<name>A0A1N6BFG4_9ACTN</name>
<feature type="domain" description="DDE Tnp4" evidence="4">
    <location>
        <begin position="151"/>
        <end position="223"/>
    </location>
</feature>
<dbReference type="GO" id="GO:0046872">
    <property type="term" value="F:metal ion binding"/>
    <property type="evidence" value="ECO:0007669"/>
    <property type="project" value="UniProtKB-KW"/>
</dbReference>
<feature type="compositionally biased region" description="Low complexity" evidence="3">
    <location>
        <begin position="102"/>
        <end position="136"/>
    </location>
</feature>
<evidence type="ECO:0000256" key="2">
    <source>
        <dbReference type="ARBA" id="ARBA00022723"/>
    </source>
</evidence>
<feature type="compositionally biased region" description="Basic and acidic residues" evidence="3">
    <location>
        <begin position="246"/>
        <end position="265"/>
    </location>
</feature>
<keyword evidence="2" id="KW-0479">Metal-binding</keyword>
<evidence type="ECO:0000313" key="6">
    <source>
        <dbReference type="Proteomes" id="UP000185124"/>
    </source>
</evidence>
<dbReference type="GO" id="GO:0004519">
    <property type="term" value="F:endonuclease activity"/>
    <property type="evidence" value="ECO:0007669"/>
    <property type="project" value="UniProtKB-KW"/>
</dbReference>
<protein>
    <submittedName>
        <fullName evidence="5">DDE superfamily endonuclease</fullName>
    </submittedName>
</protein>
<reference evidence="6" key="1">
    <citation type="submission" date="2016-12" db="EMBL/GenBank/DDBJ databases">
        <authorList>
            <person name="Varghese N."/>
            <person name="Submissions S."/>
        </authorList>
    </citation>
    <scope>NUCLEOTIDE SEQUENCE [LARGE SCALE GENOMIC DNA]</scope>
    <source>
        <strain evidence="6">DSM 45599</strain>
    </source>
</reference>
<evidence type="ECO:0000256" key="3">
    <source>
        <dbReference type="SAM" id="MobiDB-lite"/>
    </source>
</evidence>
<dbReference type="EMBL" id="FSQT01000002">
    <property type="protein sequence ID" value="SIN44774.1"/>
    <property type="molecule type" value="Genomic_DNA"/>
</dbReference>
<keyword evidence="5" id="KW-0255">Endonuclease</keyword>
<evidence type="ECO:0000256" key="1">
    <source>
        <dbReference type="ARBA" id="ARBA00001968"/>
    </source>
</evidence>
<feature type="region of interest" description="Disordered" evidence="3">
    <location>
        <begin position="246"/>
        <end position="287"/>
    </location>
</feature>
<comment type="cofactor">
    <cofactor evidence="1">
        <name>a divalent metal cation</name>
        <dbReference type="ChEBI" id="CHEBI:60240"/>
    </cofactor>
</comment>
<proteinExistence type="predicted"/>
<dbReference type="STRING" id="709881.SAMN04489832_7328"/>
<gene>
    <name evidence="5" type="ORF">SAMN04489832_7328</name>
</gene>
<accession>A0A1N6BFG4</accession>
<evidence type="ECO:0000259" key="4">
    <source>
        <dbReference type="Pfam" id="PF13359"/>
    </source>
</evidence>
<sequence>MAAGGTPVRRIVCCHRLSFRASQLGHRPACCRGVSPAGGTFGASLLLPRVVERVGARPGPEAMDCRRAARIARAGGFRTPNGARPPLGGAWSVWVRQRQWGSEPTSSAAPPTAAPNETSSAASSATSLAKSSKSSPQHPRPLPVDEHRGIKHKRHGVNVQVIADAAGRLIWASTALPGATHDLSAARAHGIIDSLTGADVMTFADKGYQGDGGSVRTQFKRHRYRPKLFRRQKTIQRAGHWPLSGESRRLPCEGSWRDTMAESRCRSSSPRESARAAGGDDDRRPDA</sequence>
<keyword evidence="6" id="KW-1185">Reference proteome</keyword>
<dbReference type="Pfam" id="PF13359">
    <property type="entry name" value="DDE_Tnp_4"/>
    <property type="match status" value="1"/>
</dbReference>
<dbReference type="AlphaFoldDB" id="A0A1N6BFG4"/>
<keyword evidence="5" id="KW-0540">Nuclease</keyword>
<dbReference type="Proteomes" id="UP000185124">
    <property type="component" value="Unassembled WGS sequence"/>
</dbReference>
<dbReference type="InterPro" id="IPR027806">
    <property type="entry name" value="HARBI1_dom"/>
</dbReference>
<feature type="compositionally biased region" description="Basic and acidic residues" evidence="3">
    <location>
        <begin position="272"/>
        <end position="287"/>
    </location>
</feature>